<dbReference type="Pfam" id="PF01569">
    <property type="entry name" value="PAP2"/>
    <property type="match status" value="1"/>
</dbReference>
<feature type="chain" id="PRO_5046609799" description="Phosphatidic acid phosphatase type 2/haloperoxidase domain-containing protein" evidence="1">
    <location>
        <begin position="19"/>
        <end position="270"/>
    </location>
</feature>
<dbReference type="Proteomes" id="UP001162891">
    <property type="component" value="Chromosome"/>
</dbReference>
<dbReference type="SMART" id="SM00014">
    <property type="entry name" value="acidPPc"/>
    <property type="match status" value="1"/>
</dbReference>
<evidence type="ECO:0000313" key="4">
    <source>
        <dbReference type="Proteomes" id="UP001162891"/>
    </source>
</evidence>
<keyword evidence="1" id="KW-0732">Signal</keyword>
<dbReference type="SUPFAM" id="SSF48317">
    <property type="entry name" value="Acid phosphatase/Vanadium-dependent haloperoxidase"/>
    <property type="match status" value="1"/>
</dbReference>
<dbReference type="RefSeq" id="WP_248361275.1">
    <property type="nucleotide sequence ID" value="NZ_AP025591.1"/>
</dbReference>
<name>A0ABN6MUK5_9BACT</name>
<feature type="domain" description="Phosphatidic acid phosphatase type 2/haloperoxidase" evidence="2">
    <location>
        <begin position="118"/>
        <end position="237"/>
    </location>
</feature>
<dbReference type="Gene3D" id="1.20.144.10">
    <property type="entry name" value="Phosphatidic acid phosphatase type 2/haloperoxidase"/>
    <property type="match status" value="1"/>
</dbReference>
<reference evidence="4" key="1">
    <citation type="journal article" date="2022" name="Int. J. Syst. Evol. Microbiol.">
        <title>Anaeromyxobacter oryzae sp. nov., Anaeromyxobacter diazotrophicus sp. nov. and Anaeromyxobacter paludicola sp. nov., isolated from paddy soils.</title>
        <authorList>
            <person name="Itoh H."/>
            <person name="Xu Z."/>
            <person name="Mise K."/>
            <person name="Masuda Y."/>
            <person name="Ushijima N."/>
            <person name="Hayakawa C."/>
            <person name="Shiratori Y."/>
            <person name="Senoo K."/>
        </authorList>
    </citation>
    <scope>NUCLEOTIDE SEQUENCE [LARGE SCALE GENOMIC DNA]</scope>
    <source>
        <strain evidence="4">Red232</strain>
    </source>
</reference>
<accession>A0ABN6MUK5</accession>
<sequence>MRLACALALALTVSAARAEEPIPLRYDLSVDVPVTAATFAFWGGTELLKDRLAPAQCRFCGTNALDAGARDLLLASNVNVPRRASDVLAFAVFPAGVAAHQLLAARAAGDVGAGGRDLLFIAEAAGIAGSLNQIVKFAVGRQRPFVHYGNGTSPDRVPESDDNLSFYSGHTSLTFSLAAAAGTVSTLRGYRSAPWVWGVGMTLATAVGYLRIAGDKHYLTDVLTGAVVGGGIGVAVPLWLHGREDRPPQPGASARSAQVVPLPLGVLVLF</sequence>
<proteinExistence type="predicted"/>
<feature type="signal peptide" evidence="1">
    <location>
        <begin position="1"/>
        <end position="18"/>
    </location>
</feature>
<evidence type="ECO:0000259" key="2">
    <source>
        <dbReference type="SMART" id="SM00014"/>
    </source>
</evidence>
<dbReference type="InterPro" id="IPR000326">
    <property type="entry name" value="PAP2/HPO"/>
</dbReference>
<evidence type="ECO:0000313" key="3">
    <source>
        <dbReference type="EMBL" id="BDG03345.1"/>
    </source>
</evidence>
<organism evidence="3 4">
    <name type="scientific">Anaeromyxobacter oryzae</name>
    <dbReference type="NCBI Taxonomy" id="2918170"/>
    <lineage>
        <taxon>Bacteria</taxon>
        <taxon>Pseudomonadati</taxon>
        <taxon>Myxococcota</taxon>
        <taxon>Myxococcia</taxon>
        <taxon>Myxococcales</taxon>
        <taxon>Cystobacterineae</taxon>
        <taxon>Anaeromyxobacteraceae</taxon>
        <taxon>Anaeromyxobacter</taxon>
    </lineage>
</organism>
<dbReference type="InterPro" id="IPR036938">
    <property type="entry name" value="PAP2/HPO_sf"/>
</dbReference>
<gene>
    <name evidence="3" type="ORF">AMOR_23410</name>
</gene>
<keyword evidence="4" id="KW-1185">Reference proteome</keyword>
<dbReference type="EMBL" id="AP025591">
    <property type="protein sequence ID" value="BDG03345.1"/>
    <property type="molecule type" value="Genomic_DNA"/>
</dbReference>
<protein>
    <recommendedName>
        <fullName evidence="2">Phosphatidic acid phosphatase type 2/haloperoxidase domain-containing protein</fullName>
    </recommendedName>
</protein>
<evidence type="ECO:0000256" key="1">
    <source>
        <dbReference type="SAM" id="SignalP"/>
    </source>
</evidence>